<feature type="compositionally biased region" description="Polar residues" evidence="1">
    <location>
        <begin position="21"/>
        <end position="34"/>
    </location>
</feature>
<feature type="compositionally biased region" description="Basic and acidic residues" evidence="1">
    <location>
        <begin position="43"/>
        <end position="52"/>
    </location>
</feature>
<evidence type="ECO:0000256" key="1">
    <source>
        <dbReference type="SAM" id="MobiDB-lite"/>
    </source>
</evidence>
<proteinExistence type="predicted"/>
<feature type="region of interest" description="Disordered" evidence="1">
    <location>
        <begin position="1"/>
        <end position="81"/>
    </location>
</feature>
<reference evidence="2" key="1">
    <citation type="submission" date="2025-02" db="EMBL/GenBank/DDBJ databases">
        <authorList>
            <consortium name="NCBI Genome Project"/>
        </authorList>
    </citation>
    <scope>NUCLEOTIDE SEQUENCE</scope>
</reference>
<sequence length="153" mass="17108">MKIGLNKHWVQMRPSDMRPASLSNPEDPGNQNAGETAIGSGNDRLEGGRLFRDPQVPDSPTDRLESNCWPQRNATGNVEQQPRFQPYYFDLDETTTDAVLEIKELTYIKALTPDETSGPMQRAKEDANIRKVNVIVTEAVADNTVAQRLRVLA</sequence>
<accession>A0AAJ8BNL9</accession>
<evidence type="ECO:0000313" key="2">
    <source>
        <dbReference type="RefSeq" id="XP_059600497.1"/>
    </source>
</evidence>
<feature type="compositionally biased region" description="Polar residues" evidence="1">
    <location>
        <begin position="68"/>
        <end position="81"/>
    </location>
</feature>
<name>A0AAJ8BNL9_ASPNG</name>
<reference evidence="2" key="2">
    <citation type="submission" date="2025-08" db="UniProtKB">
        <authorList>
            <consortium name="RefSeq"/>
        </authorList>
    </citation>
    <scope>IDENTIFICATION</scope>
</reference>
<dbReference type="AlphaFoldDB" id="A0AAJ8BNL9"/>
<dbReference type="VEuPathDB" id="FungiDB:An04g03560"/>
<dbReference type="KEGG" id="ang:An04g03560"/>
<gene>
    <name evidence="2" type="ORF">An04g03560</name>
</gene>
<dbReference type="GeneID" id="84590858"/>
<dbReference type="RefSeq" id="XP_059600497.1">
    <property type="nucleotide sequence ID" value="XM_059747431.1"/>
</dbReference>
<organism evidence="2">
    <name type="scientific">Aspergillus niger</name>
    <dbReference type="NCBI Taxonomy" id="5061"/>
    <lineage>
        <taxon>Eukaryota</taxon>
        <taxon>Fungi</taxon>
        <taxon>Dikarya</taxon>
        <taxon>Ascomycota</taxon>
        <taxon>Pezizomycotina</taxon>
        <taxon>Eurotiomycetes</taxon>
        <taxon>Eurotiomycetidae</taxon>
        <taxon>Eurotiales</taxon>
        <taxon>Aspergillaceae</taxon>
        <taxon>Aspergillus</taxon>
        <taxon>Aspergillus subgen. Circumdati</taxon>
    </lineage>
</organism>
<protein>
    <submittedName>
        <fullName evidence="2">Uncharacterized protein</fullName>
    </submittedName>
</protein>